<dbReference type="RefSeq" id="WP_240833260.1">
    <property type="nucleotide sequence ID" value="NZ_JAKWBL010000004.1"/>
</dbReference>
<comment type="caution">
    <text evidence="1">The sequence shown here is derived from an EMBL/GenBank/DDBJ whole genome shotgun (WGS) entry which is preliminary data.</text>
</comment>
<dbReference type="Proteomes" id="UP001202248">
    <property type="component" value="Unassembled WGS sequence"/>
</dbReference>
<reference evidence="1 2" key="1">
    <citation type="submission" date="2022-02" db="EMBL/GenBank/DDBJ databases">
        <authorList>
            <person name="Min J."/>
        </authorList>
    </citation>
    <scope>NUCLEOTIDE SEQUENCE [LARGE SCALE GENOMIC DNA]</scope>
    <source>
        <strain evidence="1 2">GR10-1</strain>
    </source>
</reference>
<gene>
    <name evidence="1" type="ORF">MKP09_24460</name>
</gene>
<sequence length="65" mass="6753">MKLQELQHEELQHVNGGLLGLGDGQFGLGALLEGGIGISHTDEDGNTESTQIGFNLGSVLGGMFD</sequence>
<evidence type="ECO:0000313" key="2">
    <source>
        <dbReference type="Proteomes" id="UP001202248"/>
    </source>
</evidence>
<name>A0ABS9SR43_9BACT</name>
<organism evidence="1 2">
    <name type="scientific">Niabella ginsengisoli</name>
    <dbReference type="NCBI Taxonomy" id="522298"/>
    <lineage>
        <taxon>Bacteria</taxon>
        <taxon>Pseudomonadati</taxon>
        <taxon>Bacteroidota</taxon>
        <taxon>Chitinophagia</taxon>
        <taxon>Chitinophagales</taxon>
        <taxon>Chitinophagaceae</taxon>
        <taxon>Niabella</taxon>
    </lineage>
</organism>
<protein>
    <recommendedName>
        <fullName evidence="3">Bacteriocin</fullName>
    </recommendedName>
</protein>
<proteinExistence type="predicted"/>
<keyword evidence="2" id="KW-1185">Reference proteome</keyword>
<dbReference type="EMBL" id="JAKWBL010000004">
    <property type="protein sequence ID" value="MCH5600840.1"/>
    <property type="molecule type" value="Genomic_DNA"/>
</dbReference>
<evidence type="ECO:0008006" key="3">
    <source>
        <dbReference type="Google" id="ProtNLM"/>
    </source>
</evidence>
<accession>A0ABS9SR43</accession>
<evidence type="ECO:0000313" key="1">
    <source>
        <dbReference type="EMBL" id="MCH5600840.1"/>
    </source>
</evidence>